<dbReference type="GO" id="GO:0003677">
    <property type="term" value="F:DNA binding"/>
    <property type="evidence" value="ECO:0007669"/>
    <property type="project" value="UniProtKB-KW"/>
</dbReference>
<name>A0A1M6FNN0_9PROT</name>
<dbReference type="EMBL" id="FQZF01000007">
    <property type="protein sequence ID" value="SHI99321.1"/>
    <property type="molecule type" value="Genomic_DNA"/>
</dbReference>
<dbReference type="InterPro" id="IPR050397">
    <property type="entry name" value="Env_Response_Regulators"/>
</dbReference>
<keyword evidence="5" id="KW-0808">Transferase</keyword>
<dbReference type="AlphaFoldDB" id="A0A1M6FNN0"/>
<dbReference type="InterPro" id="IPR036388">
    <property type="entry name" value="WH-like_DNA-bd_sf"/>
</dbReference>
<keyword evidence="2" id="KW-0238">DNA-binding</keyword>
<keyword evidence="5" id="KW-0418">Kinase</keyword>
<dbReference type="Proteomes" id="UP000184387">
    <property type="component" value="Unassembled WGS sequence"/>
</dbReference>
<proteinExistence type="predicted"/>
<evidence type="ECO:0000313" key="5">
    <source>
        <dbReference type="EMBL" id="SHI99321.1"/>
    </source>
</evidence>
<dbReference type="GO" id="GO:0016301">
    <property type="term" value="F:kinase activity"/>
    <property type="evidence" value="ECO:0007669"/>
    <property type="project" value="UniProtKB-KW"/>
</dbReference>
<dbReference type="Pfam" id="PF13545">
    <property type="entry name" value="HTH_Crp_2"/>
    <property type="match status" value="1"/>
</dbReference>
<dbReference type="InterPro" id="IPR036390">
    <property type="entry name" value="WH_DNA-bd_sf"/>
</dbReference>
<accession>A0A1M6FNN0</accession>
<dbReference type="PANTHER" id="PTHR24567">
    <property type="entry name" value="CRP FAMILY TRANSCRIPTIONAL REGULATORY PROTEIN"/>
    <property type="match status" value="1"/>
</dbReference>
<evidence type="ECO:0000313" key="6">
    <source>
        <dbReference type="Proteomes" id="UP000184387"/>
    </source>
</evidence>
<dbReference type="Pfam" id="PF00027">
    <property type="entry name" value="cNMP_binding"/>
    <property type="match status" value="1"/>
</dbReference>
<dbReference type="InterPro" id="IPR014710">
    <property type="entry name" value="RmlC-like_jellyroll"/>
</dbReference>
<dbReference type="SUPFAM" id="SSF46785">
    <property type="entry name" value="Winged helix' DNA-binding domain"/>
    <property type="match status" value="1"/>
</dbReference>
<dbReference type="SUPFAM" id="SSF51206">
    <property type="entry name" value="cAMP-binding domain-like"/>
    <property type="match status" value="1"/>
</dbReference>
<reference evidence="5 6" key="1">
    <citation type="submission" date="2016-11" db="EMBL/GenBank/DDBJ databases">
        <authorList>
            <person name="Jaros S."/>
            <person name="Januszkiewicz K."/>
            <person name="Wedrychowicz H."/>
        </authorList>
    </citation>
    <scope>NUCLEOTIDE SEQUENCE [LARGE SCALE GENOMIC DNA]</scope>
    <source>
        <strain evidence="5 6">DSM 14916</strain>
    </source>
</reference>
<evidence type="ECO:0000259" key="4">
    <source>
        <dbReference type="PROSITE" id="PS51063"/>
    </source>
</evidence>
<dbReference type="PROSITE" id="PS51063">
    <property type="entry name" value="HTH_CRP_2"/>
    <property type="match status" value="1"/>
</dbReference>
<dbReference type="SMART" id="SM00100">
    <property type="entry name" value="cNMP"/>
    <property type="match status" value="1"/>
</dbReference>
<dbReference type="CDD" id="cd00038">
    <property type="entry name" value="CAP_ED"/>
    <property type="match status" value="1"/>
</dbReference>
<organism evidence="5 6">
    <name type="scientific">Muricoccus roseus</name>
    <dbReference type="NCBI Taxonomy" id="198092"/>
    <lineage>
        <taxon>Bacteria</taxon>
        <taxon>Pseudomonadati</taxon>
        <taxon>Pseudomonadota</taxon>
        <taxon>Alphaproteobacteria</taxon>
        <taxon>Acetobacterales</taxon>
        <taxon>Roseomonadaceae</taxon>
        <taxon>Muricoccus</taxon>
    </lineage>
</organism>
<dbReference type="RefSeq" id="WP_245818223.1">
    <property type="nucleotide sequence ID" value="NZ_FQZF01000007.1"/>
</dbReference>
<keyword evidence="3" id="KW-0804">Transcription</keyword>
<feature type="domain" description="HTH crp-type" evidence="4">
    <location>
        <begin position="146"/>
        <end position="212"/>
    </location>
</feature>
<dbReference type="STRING" id="198092.SAMN02745194_01516"/>
<sequence>MILADPMPRNRLLAALPQDVLAHLLPKLTPVELSMRQALYRPAAPIDAAYFPEAGIISMVSILSEGEQVEVGMVGREGMVGTPLLADVETSYVESMVQGPGSALRMEARAFRQELQANPSFRALLLRYNEAHQAQVIQTAACNGRHALEQRLARWLLMVHDRTDGDEIPITQDFIATMLGVHRPSVTVAAGALQRAGLIRYTAGRVTVLDRGRLEAASCECHAAVRDRFAEVVGLPIS</sequence>
<dbReference type="Gene3D" id="1.10.10.10">
    <property type="entry name" value="Winged helix-like DNA-binding domain superfamily/Winged helix DNA-binding domain"/>
    <property type="match status" value="1"/>
</dbReference>
<evidence type="ECO:0000256" key="2">
    <source>
        <dbReference type="ARBA" id="ARBA00023125"/>
    </source>
</evidence>
<dbReference type="Gene3D" id="2.60.120.10">
    <property type="entry name" value="Jelly Rolls"/>
    <property type="match status" value="1"/>
</dbReference>
<evidence type="ECO:0000256" key="1">
    <source>
        <dbReference type="ARBA" id="ARBA00023015"/>
    </source>
</evidence>
<gene>
    <name evidence="5" type="ORF">SAMN02745194_01516</name>
</gene>
<protein>
    <submittedName>
        <fullName evidence="5">cAMP-binding domain of CRP or a regulatory subunit of cAMP-dependent protein kinases</fullName>
    </submittedName>
</protein>
<keyword evidence="1" id="KW-0805">Transcription regulation</keyword>
<evidence type="ECO:0000256" key="3">
    <source>
        <dbReference type="ARBA" id="ARBA00023163"/>
    </source>
</evidence>
<dbReference type="InterPro" id="IPR018490">
    <property type="entry name" value="cNMP-bd_dom_sf"/>
</dbReference>
<dbReference type="InterPro" id="IPR012318">
    <property type="entry name" value="HTH_CRP"/>
</dbReference>
<keyword evidence="6" id="KW-1185">Reference proteome</keyword>
<dbReference type="InterPro" id="IPR000595">
    <property type="entry name" value="cNMP-bd_dom"/>
</dbReference>
<dbReference type="GO" id="GO:0003700">
    <property type="term" value="F:DNA-binding transcription factor activity"/>
    <property type="evidence" value="ECO:0007669"/>
    <property type="project" value="TreeGrafter"/>
</dbReference>
<dbReference type="PANTHER" id="PTHR24567:SF74">
    <property type="entry name" value="HTH-TYPE TRANSCRIPTIONAL REGULATOR ARCR"/>
    <property type="match status" value="1"/>
</dbReference>
<dbReference type="SMART" id="SM00419">
    <property type="entry name" value="HTH_CRP"/>
    <property type="match status" value="1"/>
</dbReference>
<dbReference type="GO" id="GO:0005829">
    <property type="term" value="C:cytosol"/>
    <property type="evidence" value="ECO:0007669"/>
    <property type="project" value="TreeGrafter"/>
</dbReference>